<keyword evidence="2" id="KW-1185">Reference proteome</keyword>
<protein>
    <submittedName>
        <fullName evidence="1">Uncharacterized protein</fullName>
    </submittedName>
</protein>
<accession>A0A448WX86</accession>
<gene>
    <name evidence="1" type="ORF">PXEA_LOCUS16036</name>
</gene>
<reference evidence="1" key="1">
    <citation type="submission" date="2018-11" db="EMBL/GenBank/DDBJ databases">
        <authorList>
            <consortium name="Pathogen Informatics"/>
        </authorList>
    </citation>
    <scope>NUCLEOTIDE SEQUENCE</scope>
</reference>
<evidence type="ECO:0000313" key="1">
    <source>
        <dbReference type="EMBL" id="VEL22596.1"/>
    </source>
</evidence>
<comment type="caution">
    <text evidence="1">The sequence shown here is derived from an EMBL/GenBank/DDBJ whole genome shotgun (WGS) entry which is preliminary data.</text>
</comment>
<name>A0A448WX86_9PLAT</name>
<dbReference type="AlphaFoldDB" id="A0A448WX86"/>
<sequence length="31" mass="3727">MEFWEDDSRDRLVRRVKSDLETIEEALTSSI</sequence>
<organism evidence="1 2">
    <name type="scientific">Protopolystoma xenopodis</name>
    <dbReference type="NCBI Taxonomy" id="117903"/>
    <lineage>
        <taxon>Eukaryota</taxon>
        <taxon>Metazoa</taxon>
        <taxon>Spiralia</taxon>
        <taxon>Lophotrochozoa</taxon>
        <taxon>Platyhelminthes</taxon>
        <taxon>Monogenea</taxon>
        <taxon>Polyopisthocotylea</taxon>
        <taxon>Polystomatidea</taxon>
        <taxon>Polystomatidae</taxon>
        <taxon>Protopolystoma</taxon>
    </lineage>
</organism>
<dbReference type="Proteomes" id="UP000784294">
    <property type="component" value="Unassembled WGS sequence"/>
</dbReference>
<evidence type="ECO:0000313" key="2">
    <source>
        <dbReference type="Proteomes" id="UP000784294"/>
    </source>
</evidence>
<proteinExistence type="predicted"/>
<dbReference type="EMBL" id="CAAALY010057331">
    <property type="protein sequence ID" value="VEL22596.1"/>
    <property type="molecule type" value="Genomic_DNA"/>
</dbReference>